<dbReference type="SUPFAM" id="SSF103481">
    <property type="entry name" value="Multidrug resistance efflux transporter EmrE"/>
    <property type="match status" value="2"/>
</dbReference>
<dbReference type="InterPro" id="IPR037185">
    <property type="entry name" value="EmrE-like"/>
</dbReference>
<gene>
    <name evidence="3" type="ORF">SDENCHOL_20399</name>
</gene>
<evidence type="ECO:0000313" key="4">
    <source>
        <dbReference type="Proteomes" id="UP000242886"/>
    </source>
</evidence>
<proteinExistence type="predicted"/>
<dbReference type="GO" id="GO:0016020">
    <property type="term" value="C:membrane"/>
    <property type="evidence" value="ECO:0007669"/>
    <property type="project" value="InterPro"/>
</dbReference>
<accession>A0A7Z7HRL2</accession>
<evidence type="ECO:0000313" key="3">
    <source>
        <dbReference type="EMBL" id="SMB27516.1"/>
    </source>
</evidence>
<dbReference type="Pfam" id="PF00892">
    <property type="entry name" value="EamA"/>
    <property type="match status" value="2"/>
</dbReference>
<feature type="domain" description="EamA" evidence="2">
    <location>
        <begin position="157"/>
        <end position="296"/>
    </location>
</feature>
<feature type="transmembrane region" description="Helical" evidence="1">
    <location>
        <begin position="256"/>
        <end position="275"/>
    </location>
</feature>
<keyword evidence="4" id="KW-1185">Reference proteome</keyword>
<dbReference type="Proteomes" id="UP000242886">
    <property type="component" value="Chromosome SDENCHOL"/>
</dbReference>
<feature type="transmembrane region" description="Helical" evidence="1">
    <location>
        <begin position="186"/>
        <end position="205"/>
    </location>
</feature>
<keyword evidence="1" id="KW-0472">Membrane</keyword>
<protein>
    <submittedName>
        <fullName evidence="3">Permease</fullName>
    </submittedName>
</protein>
<organism evidence="3 4">
    <name type="scientific">Sterolibacterium denitrificans</name>
    <dbReference type="NCBI Taxonomy" id="157592"/>
    <lineage>
        <taxon>Bacteria</taxon>
        <taxon>Pseudomonadati</taxon>
        <taxon>Pseudomonadota</taxon>
        <taxon>Betaproteobacteria</taxon>
        <taxon>Nitrosomonadales</taxon>
        <taxon>Sterolibacteriaceae</taxon>
        <taxon>Sterolibacterium</taxon>
    </lineage>
</organism>
<dbReference type="PANTHER" id="PTHR22911">
    <property type="entry name" value="ACYL-MALONYL CONDENSING ENZYME-RELATED"/>
    <property type="match status" value="1"/>
</dbReference>
<reference evidence="3" key="1">
    <citation type="submission" date="2017-03" db="EMBL/GenBank/DDBJ databases">
        <authorList>
            <consortium name="AG Boll"/>
        </authorList>
    </citation>
    <scope>NUCLEOTIDE SEQUENCE [LARGE SCALE GENOMIC DNA]</scope>
    <source>
        <strain evidence="3">Chol</strain>
    </source>
</reference>
<feature type="transmembrane region" description="Helical" evidence="1">
    <location>
        <begin position="38"/>
        <end position="58"/>
    </location>
</feature>
<feature type="transmembrane region" description="Helical" evidence="1">
    <location>
        <begin position="155"/>
        <end position="174"/>
    </location>
</feature>
<feature type="transmembrane region" description="Helical" evidence="1">
    <location>
        <begin position="126"/>
        <end position="143"/>
    </location>
</feature>
<sequence length="310" mass="33314">MAASRDRAVAPVALLTGAAVWGLVWYPYRVFAQAGLPGVQATTLTYLIALLAGAVFLRRHVGSAWRSGRLDWRLPLIGLAAGGCNLGYVLATLHGEVMRVMLLFYLAPLWTVLWAYWLLGERLNRSGGAVIVLSLGGALVMLWRPELGMPWPASGAEWLGMLAGFLFALSNVMVRQTAQLSIEVKSLAVFLGAVVLGLLILPLESLLQGGSGLAGYVVDSRMQPWHWGVLGLVGLILLLVNLIVQYGLTHTAANQAIVIFLFELVVAAVASWLLVDETMGLREWLGGAMIITASLFSGRLAADEQARPMG</sequence>
<dbReference type="AlphaFoldDB" id="A0A7Z7HRL2"/>
<dbReference type="RefSeq" id="WP_154716907.1">
    <property type="nucleotide sequence ID" value="NZ_LT837803.1"/>
</dbReference>
<dbReference type="EMBL" id="LT837803">
    <property type="protein sequence ID" value="SMB27516.1"/>
    <property type="molecule type" value="Genomic_DNA"/>
</dbReference>
<feature type="transmembrane region" description="Helical" evidence="1">
    <location>
        <begin position="7"/>
        <end position="26"/>
    </location>
</feature>
<evidence type="ECO:0000256" key="1">
    <source>
        <dbReference type="SAM" id="Phobius"/>
    </source>
</evidence>
<feature type="transmembrane region" description="Helical" evidence="1">
    <location>
        <begin position="225"/>
        <end position="244"/>
    </location>
</feature>
<evidence type="ECO:0000259" key="2">
    <source>
        <dbReference type="Pfam" id="PF00892"/>
    </source>
</evidence>
<keyword evidence="1" id="KW-1133">Transmembrane helix</keyword>
<feature type="transmembrane region" description="Helical" evidence="1">
    <location>
        <begin position="97"/>
        <end position="119"/>
    </location>
</feature>
<feature type="domain" description="EamA" evidence="2">
    <location>
        <begin position="13"/>
        <end position="142"/>
    </location>
</feature>
<keyword evidence="1" id="KW-0812">Transmembrane</keyword>
<dbReference type="InterPro" id="IPR000620">
    <property type="entry name" value="EamA_dom"/>
</dbReference>
<feature type="transmembrane region" description="Helical" evidence="1">
    <location>
        <begin position="281"/>
        <end position="302"/>
    </location>
</feature>
<feature type="transmembrane region" description="Helical" evidence="1">
    <location>
        <begin position="70"/>
        <end position="91"/>
    </location>
</feature>
<name>A0A7Z7HRL2_9PROT</name>